<evidence type="ECO:0000313" key="13">
    <source>
        <dbReference type="Proteomes" id="UP000194236"/>
    </source>
</evidence>
<evidence type="ECO:0000256" key="8">
    <source>
        <dbReference type="PIRSR" id="PIRSR630616-1"/>
    </source>
</evidence>
<keyword evidence="3 9" id="KW-0547">Nucleotide-binding</keyword>
<dbReference type="PROSITE" id="PS50011">
    <property type="entry name" value="PROTEIN_KINASE_DOM"/>
    <property type="match status" value="1"/>
</dbReference>
<evidence type="ECO:0000256" key="6">
    <source>
        <dbReference type="ARBA" id="ARBA00047899"/>
    </source>
</evidence>
<dbReference type="EMBL" id="MUJZ01026415">
    <property type="protein sequence ID" value="OTF78753.1"/>
    <property type="molecule type" value="Genomic_DNA"/>
</dbReference>
<keyword evidence="1" id="KW-0723">Serine/threonine-protein kinase</keyword>
<evidence type="ECO:0000259" key="11">
    <source>
        <dbReference type="PROSITE" id="PS50011"/>
    </source>
</evidence>
<dbReference type="GO" id="GO:0005524">
    <property type="term" value="F:ATP binding"/>
    <property type="evidence" value="ECO:0007669"/>
    <property type="project" value="UniProtKB-KW"/>
</dbReference>
<dbReference type="Proteomes" id="UP000194236">
    <property type="component" value="Unassembled WGS sequence"/>
</dbReference>
<feature type="binding site" evidence="9">
    <location>
        <position position="35"/>
    </location>
    <ligand>
        <name>ATP</name>
        <dbReference type="ChEBI" id="CHEBI:30616"/>
    </ligand>
</feature>
<evidence type="ECO:0000313" key="12">
    <source>
        <dbReference type="EMBL" id="OTF78753.1"/>
    </source>
</evidence>
<organism evidence="12 13">
    <name type="scientific">Euroglyphus maynei</name>
    <name type="common">Mayne's house dust mite</name>
    <dbReference type="NCBI Taxonomy" id="6958"/>
    <lineage>
        <taxon>Eukaryota</taxon>
        <taxon>Metazoa</taxon>
        <taxon>Ecdysozoa</taxon>
        <taxon>Arthropoda</taxon>
        <taxon>Chelicerata</taxon>
        <taxon>Arachnida</taxon>
        <taxon>Acari</taxon>
        <taxon>Acariformes</taxon>
        <taxon>Sarcoptiformes</taxon>
        <taxon>Astigmata</taxon>
        <taxon>Psoroptidia</taxon>
        <taxon>Analgoidea</taxon>
        <taxon>Pyroglyphidae</taxon>
        <taxon>Pyroglyphinae</taxon>
        <taxon>Euroglyphus</taxon>
    </lineage>
</organism>
<dbReference type="AlphaFoldDB" id="A0A1Y3BG04"/>
<evidence type="ECO:0000256" key="1">
    <source>
        <dbReference type="ARBA" id="ARBA00022527"/>
    </source>
</evidence>
<dbReference type="InterPro" id="IPR000719">
    <property type="entry name" value="Prot_kinase_dom"/>
</dbReference>
<protein>
    <recommendedName>
        <fullName evidence="11">Protein kinase domain-containing protein</fullName>
    </recommendedName>
</protein>
<dbReference type="PANTHER" id="PTHR24350">
    <property type="entry name" value="SERINE/THREONINE-PROTEIN KINASE IAL-RELATED"/>
    <property type="match status" value="1"/>
</dbReference>
<sequence length="167" mass="19444">MINALKFCHDNNVIHRDIKPENILLGFHGELKISDFGWSVHAPSQRRHTMCGTIDYLPPEIIQRQPYDHNVDIWCIGVLTYEFLTGSAPFESNDSQATYERIVTLKFSFPDYLSDLAKDFISKLLVLMPQKRMQLVDAAEHDWIKHFAITENDPNHRCNDCNCVKYF</sequence>
<evidence type="ECO:0000256" key="3">
    <source>
        <dbReference type="ARBA" id="ARBA00022741"/>
    </source>
</evidence>
<evidence type="ECO:0000256" key="4">
    <source>
        <dbReference type="ARBA" id="ARBA00022777"/>
    </source>
</evidence>
<evidence type="ECO:0000256" key="7">
    <source>
        <dbReference type="ARBA" id="ARBA00048679"/>
    </source>
</evidence>
<keyword evidence="2" id="KW-0808">Transferase</keyword>
<dbReference type="Pfam" id="PF00069">
    <property type="entry name" value="Pkinase"/>
    <property type="match status" value="1"/>
</dbReference>
<dbReference type="Gene3D" id="1.10.510.10">
    <property type="entry name" value="Transferase(Phosphotransferase) domain 1"/>
    <property type="match status" value="1"/>
</dbReference>
<dbReference type="InterPro" id="IPR030616">
    <property type="entry name" value="Aur-like"/>
</dbReference>
<evidence type="ECO:0000256" key="2">
    <source>
        <dbReference type="ARBA" id="ARBA00022679"/>
    </source>
</evidence>
<proteinExistence type="predicted"/>
<accession>A0A1Y3BG04</accession>
<dbReference type="InterPro" id="IPR011009">
    <property type="entry name" value="Kinase-like_dom_sf"/>
</dbReference>
<comment type="catalytic activity">
    <reaction evidence="6">
        <text>L-threonyl-[protein] + ATP = O-phospho-L-threonyl-[protein] + ADP + H(+)</text>
        <dbReference type="Rhea" id="RHEA:46608"/>
        <dbReference type="Rhea" id="RHEA-COMP:11060"/>
        <dbReference type="Rhea" id="RHEA-COMP:11605"/>
        <dbReference type="ChEBI" id="CHEBI:15378"/>
        <dbReference type="ChEBI" id="CHEBI:30013"/>
        <dbReference type="ChEBI" id="CHEBI:30616"/>
        <dbReference type="ChEBI" id="CHEBI:61977"/>
        <dbReference type="ChEBI" id="CHEBI:456216"/>
        <dbReference type="EC" id="2.7.11.1"/>
    </reaction>
</comment>
<keyword evidence="13" id="KW-1185">Reference proteome</keyword>
<feature type="cross-link" description="Glycyl lysine isopeptide (Lys-Gly) (interchain with G-Cter in SUMO2)" evidence="10">
    <location>
        <position position="19"/>
    </location>
</feature>
<reference evidence="12 13" key="1">
    <citation type="submission" date="2017-03" db="EMBL/GenBank/DDBJ databases">
        <title>Genome Survey of Euroglyphus maynei.</title>
        <authorList>
            <person name="Arlian L.G."/>
            <person name="Morgan M.S."/>
            <person name="Rider S.D."/>
        </authorList>
    </citation>
    <scope>NUCLEOTIDE SEQUENCE [LARGE SCALE GENOMIC DNA]</scope>
    <source>
        <strain evidence="12">Arlian Lab</strain>
        <tissue evidence="12">Whole body</tissue>
    </source>
</reference>
<keyword evidence="5 9" id="KW-0067">ATP-binding</keyword>
<feature type="domain" description="Protein kinase" evidence="11">
    <location>
        <begin position="1"/>
        <end position="144"/>
    </location>
</feature>
<dbReference type="OrthoDB" id="377346at2759"/>
<keyword evidence="4" id="KW-0418">Kinase</keyword>
<comment type="catalytic activity">
    <reaction evidence="7">
        <text>L-seryl-[protein] + ATP = O-phospho-L-seryl-[protein] + ADP + H(+)</text>
        <dbReference type="Rhea" id="RHEA:17989"/>
        <dbReference type="Rhea" id="RHEA-COMP:9863"/>
        <dbReference type="Rhea" id="RHEA-COMP:11604"/>
        <dbReference type="ChEBI" id="CHEBI:15378"/>
        <dbReference type="ChEBI" id="CHEBI:29999"/>
        <dbReference type="ChEBI" id="CHEBI:30616"/>
        <dbReference type="ChEBI" id="CHEBI:83421"/>
        <dbReference type="ChEBI" id="CHEBI:456216"/>
        <dbReference type="EC" id="2.7.11.1"/>
    </reaction>
</comment>
<feature type="active site" description="Proton acceptor" evidence="8">
    <location>
        <position position="17"/>
    </location>
</feature>
<feature type="binding site" evidence="9">
    <location>
        <begin position="21"/>
        <end position="22"/>
    </location>
    <ligand>
        <name>ATP</name>
        <dbReference type="ChEBI" id="CHEBI:30616"/>
    </ligand>
</feature>
<comment type="caution">
    <text evidence="12">The sequence shown here is derived from an EMBL/GenBank/DDBJ whole genome shotgun (WGS) entry which is preliminary data.</text>
</comment>
<evidence type="ECO:0000256" key="9">
    <source>
        <dbReference type="PIRSR" id="PIRSR630616-2"/>
    </source>
</evidence>
<dbReference type="GO" id="GO:0004674">
    <property type="term" value="F:protein serine/threonine kinase activity"/>
    <property type="evidence" value="ECO:0007669"/>
    <property type="project" value="UniProtKB-KW"/>
</dbReference>
<name>A0A1Y3BG04_EURMA</name>
<gene>
    <name evidence="12" type="ORF">BLA29_008229</name>
</gene>
<dbReference type="InterPro" id="IPR008271">
    <property type="entry name" value="Ser/Thr_kinase_AS"/>
</dbReference>
<dbReference type="SUPFAM" id="SSF56112">
    <property type="entry name" value="Protein kinase-like (PK-like)"/>
    <property type="match status" value="1"/>
</dbReference>
<dbReference type="SMART" id="SM00220">
    <property type="entry name" value="S_TKc"/>
    <property type="match status" value="1"/>
</dbReference>
<dbReference type="PROSITE" id="PS00108">
    <property type="entry name" value="PROTEIN_KINASE_ST"/>
    <property type="match status" value="1"/>
</dbReference>
<evidence type="ECO:0000256" key="10">
    <source>
        <dbReference type="PIRSR" id="PIRSR630616-3"/>
    </source>
</evidence>
<evidence type="ECO:0000256" key="5">
    <source>
        <dbReference type="ARBA" id="ARBA00022840"/>
    </source>
</evidence>